<proteinExistence type="predicted"/>
<dbReference type="Proteomes" id="UP000036955">
    <property type="component" value="Unassembled WGS sequence"/>
</dbReference>
<accession>A0A0L1MN57</accession>
<dbReference type="AlphaFoldDB" id="A0A0L1MN57"/>
<evidence type="ECO:0000313" key="1">
    <source>
        <dbReference type="EMBL" id="KNH29920.1"/>
    </source>
</evidence>
<reference evidence="1 2" key="1">
    <citation type="submission" date="2015-06" db="EMBL/GenBank/DDBJ databases">
        <authorList>
            <person name="Hoefler B.C."/>
            <person name="Straight P.D."/>
        </authorList>
    </citation>
    <scope>NUCLEOTIDE SEQUENCE [LARGE SCALE GENOMIC DNA]</scope>
    <source>
        <strain evidence="1 2">Riq4</strain>
    </source>
</reference>
<sequence>MPQLHGPGQRDLGWCRLKAIGDLLDERILQHFAIGQGHVRGDLNALALGEFDNLAVLQVRVQLDLIGGDVLGTDGGNSLLHQVDREVGHADLPGQAQSFGFEQRPHELFDRHLIFRRWPVDQRQVQVIGLQFIQAFFEAVDQPVFGKVGDPDFAGDEQLFTSNAAGSNGLADLGFVFIDLRGIDDPVTQLKTGAHRIDDHLALQAKRTKTECGDRHQ</sequence>
<comment type="caution">
    <text evidence="1">The sequence shown here is derived from an EMBL/GenBank/DDBJ whole genome shotgun (WGS) entry which is preliminary data.</text>
</comment>
<protein>
    <submittedName>
        <fullName evidence="1">Uncharacterized protein</fullName>
    </submittedName>
</protein>
<evidence type="ECO:0000313" key="2">
    <source>
        <dbReference type="Proteomes" id="UP000036955"/>
    </source>
</evidence>
<organism evidence="1 2">
    <name type="scientific">Pseudomonas syringae</name>
    <dbReference type="NCBI Taxonomy" id="317"/>
    <lineage>
        <taxon>Bacteria</taxon>
        <taxon>Pseudomonadati</taxon>
        <taxon>Pseudomonadota</taxon>
        <taxon>Gammaproteobacteria</taxon>
        <taxon>Pseudomonadales</taxon>
        <taxon>Pseudomonadaceae</taxon>
        <taxon>Pseudomonas</taxon>
    </lineage>
</organism>
<dbReference type="PATRIC" id="fig|317.197.peg.2931"/>
<name>A0A0L1MN57_PSESX</name>
<gene>
    <name evidence="1" type="ORF">ACS77_01730</name>
</gene>
<dbReference type="EMBL" id="LFQK01000003">
    <property type="protein sequence ID" value="KNH29920.1"/>
    <property type="molecule type" value="Genomic_DNA"/>
</dbReference>